<reference evidence="2" key="1">
    <citation type="submission" date="2019-06" db="EMBL/GenBank/DDBJ databases">
        <authorList>
            <consortium name="Wellcome Sanger Institute Data Sharing"/>
        </authorList>
    </citation>
    <scope>NUCLEOTIDE SEQUENCE [LARGE SCALE GENOMIC DNA]</scope>
</reference>
<proteinExistence type="predicted"/>
<sequence>MKCLLCNIRCHCAGSVTFCSCVHREYHLVNVKKNWSEAQQYCRSNYTDLATVGNYEDMKRLISQTSASGVTEEVWIGLTKTGPLQWQWSVGETLSGEGVAEYTNWAGLPSSSHLCGGMYTNGMWLAADCQTAQWFICEDG</sequence>
<feature type="domain" description="C-type lectin" evidence="1">
    <location>
        <begin position="26"/>
        <end position="138"/>
    </location>
</feature>
<protein>
    <recommendedName>
        <fullName evidence="1">C-type lectin domain-containing protein</fullName>
    </recommendedName>
</protein>
<reference evidence="2" key="3">
    <citation type="submission" date="2025-09" db="UniProtKB">
        <authorList>
            <consortium name="Ensembl"/>
        </authorList>
    </citation>
    <scope>IDENTIFICATION</scope>
</reference>
<dbReference type="Gene3D" id="3.10.100.10">
    <property type="entry name" value="Mannose-Binding Protein A, subunit A"/>
    <property type="match status" value="1"/>
</dbReference>
<dbReference type="AlphaFoldDB" id="A0A667XSQ9"/>
<evidence type="ECO:0000313" key="3">
    <source>
        <dbReference type="Proteomes" id="UP000472263"/>
    </source>
</evidence>
<dbReference type="PROSITE" id="PS50041">
    <property type="entry name" value="C_TYPE_LECTIN_2"/>
    <property type="match status" value="1"/>
</dbReference>
<dbReference type="InterPro" id="IPR001304">
    <property type="entry name" value="C-type_lectin-like"/>
</dbReference>
<reference evidence="2" key="2">
    <citation type="submission" date="2025-08" db="UniProtKB">
        <authorList>
            <consortium name="Ensembl"/>
        </authorList>
    </citation>
    <scope>IDENTIFICATION</scope>
</reference>
<dbReference type="SUPFAM" id="SSF56436">
    <property type="entry name" value="C-type lectin-like"/>
    <property type="match status" value="1"/>
</dbReference>
<dbReference type="InterPro" id="IPR016186">
    <property type="entry name" value="C-type_lectin-like/link_sf"/>
</dbReference>
<dbReference type="InterPro" id="IPR016187">
    <property type="entry name" value="CTDL_fold"/>
</dbReference>
<dbReference type="PANTHER" id="PTHR45784:SF5">
    <property type="entry name" value="C-TYPE LECTIN DOMAIN FAMILY 20 MEMBER A-RELATED"/>
    <property type="match status" value="1"/>
</dbReference>
<dbReference type="Proteomes" id="UP000472263">
    <property type="component" value="Chromosome 19"/>
</dbReference>
<dbReference type="Pfam" id="PF00059">
    <property type="entry name" value="Lectin_C"/>
    <property type="match status" value="1"/>
</dbReference>
<accession>A0A667XSQ9</accession>
<evidence type="ECO:0000259" key="1">
    <source>
        <dbReference type="PROSITE" id="PS50041"/>
    </source>
</evidence>
<dbReference type="InParanoid" id="A0A667XSQ9"/>
<dbReference type="PANTHER" id="PTHR45784">
    <property type="entry name" value="C-TYPE LECTIN DOMAIN FAMILY 20 MEMBER A-RELATED"/>
    <property type="match status" value="1"/>
</dbReference>
<keyword evidence="3" id="KW-1185">Reference proteome</keyword>
<evidence type="ECO:0000313" key="2">
    <source>
        <dbReference type="Ensembl" id="ENSMMDP00005012216.1"/>
    </source>
</evidence>
<dbReference type="PROSITE" id="PS51257">
    <property type="entry name" value="PROKAR_LIPOPROTEIN"/>
    <property type="match status" value="1"/>
</dbReference>
<dbReference type="GeneTree" id="ENSGT01050000244842"/>
<dbReference type="Ensembl" id="ENSMMDT00005012580.1">
    <property type="protein sequence ID" value="ENSMMDP00005012216.1"/>
    <property type="gene ID" value="ENSMMDG00005006476.1"/>
</dbReference>
<organism evidence="2 3">
    <name type="scientific">Myripristis murdjan</name>
    <name type="common">pinecone soldierfish</name>
    <dbReference type="NCBI Taxonomy" id="586833"/>
    <lineage>
        <taxon>Eukaryota</taxon>
        <taxon>Metazoa</taxon>
        <taxon>Chordata</taxon>
        <taxon>Craniata</taxon>
        <taxon>Vertebrata</taxon>
        <taxon>Euteleostomi</taxon>
        <taxon>Actinopterygii</taxon>
        <taxon>Neopterygii</taxon>
        <taxon>Teleostei</taxon>
        <taxon>Neoteleostei</taxon>
        <taxon>Acanthomorphata</taxon>
        <taxon>Holocentriformes</taxon>
        <taxon>Holocentridae</taxon>
        <taxon>Myripristis</taxon>
    </lineage>
</organism>
<dbReference type="SMART" id="SM00034">
    <property type="entry name" value="CLECT"/>
    <property type="match status" value="1"/>
</dbReference>
<name>A0A667XSQ9_9TELE</name>